<feature type="compositionally biased region" description="Gly residues" evidence="1">
    <location>
        <begin position="38"/>
        <end position="52"/>
    </location>
</feature>
<dbReference type="InParanoid" id="A0A0R0HJW8"/>
<reference evidence="2 3" key="1">
    <citation type="journal article" date="2010" name="Nature">
        <title>Genome sequence of the palaeopolyploid soybean.</title>
        <authorList>
            <person name="Schmutz J."/>
            <person name="Cannon S.B."/>
            <person name="Schlueter J."/>
            <person name="Ma J."/>
            <person name="Mitros T."/>
            <person name="Nelson W."/>
            <person name="Hyten D.L."/>
            <person name="Song Q."/>
            <person name="Thelen J.J."/>
            <person name="Cheng J."/>
            <person name="Xu D."/>
            <person name="Hellsten U."/>
            <person name="May G.D."/>
            <person name="Yu Y."/>
            <person name="Sakurai T."/>
            <person name="Umezawa T."/>
            <person name="Bhattacharyya M.K."/>
            <person name="Sandhu D."/>
            <person name="Valliyodan B."/>
            <person name="Lindquist E."/>
            <person name="Peto M."/>
            <person name="Grant D."/>
            <person name="Shu S."/>
            <person name="Goodstein D."/>
            <person name="Barry K."/>
            <person name="Futrell-Griggs M."/>
            <person name="Abernathy B."/>
            <person name="Du J."/>
            <person name="Tian Z."/>
            <person name="Zhu L."/>
            <person name="Gill N."/>
            <person name="Joshi T."/>
            <person name="Libault M."/>
            <person name="Sethuraman A."/>
            <person name="Zhang X.-C."/>
            <person name="Shinozaki K."/>
            <person name="Nguyen H.T."/>
            <person name="Wing R.A."/>
            <person name="Cregan P."/>
            <person name="Specht J."/>
            <person name="Grimwood J."/>
            <person name="Rokhsar D."/>
            <person name="Stacey G."/>
            <person name="Shoemaker R.C."/>
            <person name="Jackson S.A."/>
        </authorList>
    </citation>
    <scope>NUCLEOTIDE SEQUENCE</scope>
    <source>
        <strain evidence="3">cv. Williams 82</strain>
        <tissue evidence="2">Callus</tissue>
    </source>
</reference>
<dbReference type="Proteomes" id="UP000008827">
    <property type="component" value="Chromosome 11"/>
</dbReference>
<accession>A0A0R0HJW8</accession>
<evidence type="ECO:0000313" key="3">
    <source>
        <dbReference type="EnsemblPlants" id="KRH27563"/>
    </source>
</evidence>
<feature type="compositionally biased region" description="Acidic residues" evidence="1">
    <location>
        <begin position="17"/>
        <end position="28"/>
    </location>
</feature>
<proteinExistence type="predicted"/>
<evidence type="ECO:0000313" key="2">
    <source>
        <dbReference type="EMBL" id="KRH27563.1"/>
    </source>
</evidence>
<evidence type="ECO:0000313" key="4">
    <source>
        <dbReference type="Proteomes" id="UP000008827"/>
    </source>
</evidence>
<sequence length="134" mass="13746">MRTKRGDKGKRSKGEEEAVFGDSEDDSEVVGGEQSEHGGNGLLHGFSGGGGHTFRDGRVVKGLDAAEDGGDHGEAAVEVARGDNVIGEAGGDEAAAAAHEGEEDGGWRRRRERGRLRSSGAKNSSKTCAAPAAT</sequence>
<feature type="region of interest" description="Disordered" evidence="1">
    <location>
        <begin position="1"/>
        <end position="134"/>
    </location>
</feature>
<dbReference type="AlphaFoldDB" id="A0A0R0HJW8"/>
<dbReference type="EnsemblPlants" id="KRH27563">
    <property type="protein sequence ID" value="KRH27563"/>
    <property type="gene ID" value="GLYMA_11G000400"/>
</dbReference>
<name>A0A0R0HJW8_SOYBN</name>
<dbReference type="Gramene" id="KRH27563">
    <property type="protein sequence ID" value="KRH27563"/>
    <property type="gene ID" value="GLYMA_11G000400"/>
</dbReference>
<protein>
    <submittedName>
        <fullName evidence="2 3">Uncharacterized protein</fullName>
    </submittedName>
</protein>
<dbReference type="EMBL" id="CM000844">
    <property type="protein sequence ID" value="KRH27563.1"/>
    <property type="molecule type" value="Genomic_DNA"/>
</dbReference>
<keyword evidence="4" id="KW-1185">Reference proteome</keyword>
<reference evidence="2" key="3">
    <citation type="submission" date="2018-07" db="EMBL/GenBank/DDBJ databases">
        <title>WGS assembly of Glycine max.</title>
        <authorList>
            <person name="Schmutz J."/>
            <person name="Cannon S."/>
            <person name="Schlueter J."/>
            <person name="Ma J."/>
            <person name="Mitros T."/>
            <person name="Nelson W."/>
            <person name="Hyten D."/>
            <person name="Song Q."/>
            <person name="Thelen J."/>
            <person name="Cheng J."/>
            <person name="Xu D."/>
            <person name="Hellsten U."/>
            <person name="May G."/>
            <person name="Yu Y."/>
            <person name="Sakurai T."/>
            <person name="Umezawa T."/>
            <person name="Bhattacharyya M."/>
            <person name="Sandhu D."/>
            <person name="Valliyodan B."/>
            <person name="Lindquist E."/>
            <person name="Peto M."/>
            <person name="Grant D."/>
            <person name="Shu S."/>
            <person name="Goodstein D."/>
            <person name="Barry K."/>
            <person name="Futrell-Griggs M."/>
            <person name="Abernathy B."/>
            <person name="Du J."/>
            <person name="Tian Z."/>
            <person name="Zhu L."/>
            <person name="Gill N."/>
            <person name="Joshi T."/>
            <person name="Libault M."/>
            <person name="Sethuraman A."/>
            <person name="Zhang X."/>
            <person name="Shinozaki K."/>
            <person name="Nguyen H."/>
            <person name="Wing R."/>
            <person name="Cregan P."/>
            <person name="Specht J."/>
            <person name="Grimwood J."/>
            <person name="Rokhsar D."/>
            <person name="Stacey G."/>
            <person name="Shoemaker R."/>
            <person name="Jackson S."/>
        </authorList>
    </citation>
    <scope>NUCLEOTIDE SEQUENCE</scope>
    <source>
        <tissue evidence="2">Callus</tissue>
    </source>
</reference>
<gene>
    <name evidence="2" type="ORF">GLYMA_11G000400</name>
</gene>
<reference evidence="3" key="2">
    <citation type="submission" date="2018-02" db="UniProtKB">
        <authorList>
            <consortium name="EnsemblPlants"/>
        </authorList>
    </citation>
    <scope>IDENTIFICATION</scope>
    <source>
        <strain evidence="3">Williams 82</strain>
    </source>
</reference>
<organism evidence="2">
    <name type="scientific">Glycine max</name>
    <name type="common">Soybean</name>
    <name type="synonym">Glycine hispida</name>
    <dbReference type="NCBI Taxonomy" id="3847"/>
    <lineage>
        <taxon>Eukaryota</taxon>
        <taxon>Viridiplantae</taxon>
        <taxon>Streptophyta</taxon>
        <taxon>Embryophyta</taxon>
        <taxon>Tracheophyta</taxon>
        <taxon>Spermatophyta</taxon>
        <taxon>Magnoliopsida</taxon>
        <taxon>eudicotyledons</taxon>
        <taxon>Gunneridae</taxon>
        <taxon>Pentapetalae</taxon>
        <taxon>rosids</taxon>
        <taxon>fabids</taxon>
        <taxon>Fabales</taxon>
        <taxon>Fabaceae</taxon>
        <taxon>Papilionoideae</taxon>
        <taxon>50 kb inversion clade</taxon>
        <taxon>NPAAA clade</taxon>
        <taxon>indigoferoid/millettioid clade</taxon>
        <taxon>Phaseoleae</taxon>
        <taxon>Glycine</taxon>
        <taxon>Glycine subgen. Soja</taxon>
    </lineage>
</organism>
<evidence type="ECO:0000256" key="1">
    <source>
        <dbReference type="SAM" id="MobiDB-lite"/>
    </source>
</evidence>